<protein>
    <submittedName>
        <fullName evidence="1">Uncharacterized protein</fullName>
    </submittedName>
</protein>
<reference evidence="1" key="1">
    <citation type="submission" date="2020-11" db="EMBL/GenBank/DDBJ databases">
        <authorList>
            <person name="Koelle M."/>
            <person name="Horta M.A.C."/>
            <person name="Nowrousian M."/>
            <person name="Ohm R.A."/>
            <person name="Benz P."/>
            <person name="Pilgard A."/>
        </authorList>
    </citation>
    <scope>NUCLEOTIDE SEQUENCE</scope>
    <source>
        <strain evidence="1">FPRL280</strain>
    </source>
</reference>
<evidence type="ECO:0000313" key="2">
    <source>
        <dbReference type="Proteomes" id="UP000639403"/>
    </source>
</evidence>
<accession>A0A8H7P6L9</accession>
<gene>
    <name evidence="1" type="ORF">IEO21_03014</name>
</gene>
<comment type="caution">
    <text evidence="1">The sequence shown here is derived from an EMBL/GenBank/DDBJ whole genome shotgun (WGS) entry which is preliminary data.</text>
</comment>
<dbReference type="Proteomes" id="UP000639403">
    <property type="component" value="Unassembled WGS sequence"/>
</dbReference>
<sequence length="303" mass="34424">MEDPLFVDLREQEDLEVQRIREDFSQRVQAARDTRALIISVYRAAWGDFYRDEAEACLSRINEIATPFPTWPLSSSGDLSANAFGEVEDGMILGEVDHDEDSYIISDFEEAVRADVICTGYAASAFSAHAKYEACTPATRSIKTDDRSHVLQFVQYAGEQDFAVNHLHTLSLSHETIDGYAILPPLKWKDEGLLRRMRQRDMWFTTSYMPPKHLQLGLLKHVNEIVDVFCPSLNCIEALCMTHKEPSVAFGKKSPKISNSDLRWQNKQPCGQYCYLIHLDATMVNIAESMMQSVYILTSTLLL</sequence>
<evidence type="ECO:0000313" key="1">
    <source>
        <dbReference type="EMBL" id="KAF9818053.1"/>
    </source>
</evidence>
<dbReference type="EMBL" id="JADOXO010000034">
    <property type="protein sequence ID" value="KAF9818053.1"/>
    <property type="molecule type" value="Genomic_DNA"/>
</dbReference>
<proteinExistence type="predicted"/>
<name>A0A8H7P6L9_9APHY</name>
<reference evidence="1" key="2">
    <citation type="journal article" name="Front. Microbiol.">
        <title>Degradative Capacity of Two Strains of Rhodonia placenta: From Phenotype to Genotype.</title>
        <authorList>
            <person name="Kolle M."/>
            <person name="Horta M.A.C."/>
            <person name="Nowrousian M."/>
            <person name="Ohm R.A."/>
            <person name="Benz J.P."/>
            <person name="Pilgard A."/>
        </authorList>
    </citation>
    <scope>NUCLEOTIDE SEQUENCE</scope>
    <source>
        <strain evidence="1">FPRL280</strain>
    </source>
</reference>
<organism evidence="1 2">
    <name type="scientific">Rhodonia placenta</name>
    <dbReference type="NCBI Taxonomy" id="104341"/>
    <lineage>
        <taxon>Eukaryota</taxon>
        <taxon>Fungi</taxon>
        <taxon>Dikarya</taxon>
        <taxon>Basidiomycota</taxon>
        <taxon>Agaricomycotina</taxon>
        <taxon>Agaricomycetes</taxon>
        <taxon>Polyporales</taxon>
        <taxon>Adustoporiaceae</taxon>
        <taxon>Rhodonia</taxon>
    </lineage>
</organism>
<dbReference type="AlphaFoldDB" id="A0A8H7P6L9"/>